<keyword evidence="5" id="KW-0396">Initiation factor</keyword>
<name>L1NEK4_9PORP</name>
<dbReference type="PROSITE" id="PS50296">
    <property type="entry name" value="SUI1"/>
    <property type="match status" value="1"/>
</dbReference>
<dbReference type="SUPFAM" id="SSF55159">
    <property type="entry name" value="eIF1-like"/>
    <property type="match status" value="1"/>
</dbReference>
<dbReference type="PATRIC" id="fig|1127696.3.peg.767"/>
<dbReference type="InterPro" id="IPR036877">
    <property type="entry name" value="SUI1_dom_sf"/>
</dbReference>
<dbReference type="RefSeq" id="WP_005469158.1">
    <property type="nucleotide sequence ID" value="NZ_KB291045.1"/>
</dbReference>
<gene>
    <name evidence="5" type="ORF">HMPREF9134_00848</name>
</gene>
<dbReference type="GO" id="GO:0003743">
    <property type="term" value="F:translation initiation factor activity"/>
    <property type="evidence" value="ECO:0007669"/>
    <property type="project" value="UniProtKB-KW"/>
</dbReference>
<feature type="domain" description="SUI1" evidence="4">
    <location>
        <begin position="46"/>
        <end position="106"/>
    </location>
</feature>
<keyword evidence="2" id="KW-0810">Translation regulation</keyword>
<reference evidence="5 6" key="1">
    <citation type="submission" date="2012-05" db="EMBL/GenBank/DDBJ databases">
        <authorList>
            <person name="Weinstock G."/>
            <person name="Sodergren E."/>
            <person name="Lobos E.A."/>
            <person name="Fulton L."/>
            <person name="Fulton R."/>
            <person name="Courtney L."/>
            <person name="Fronick C."/>
            <person name="O'Laughlin M."/>
            <person name="Godfrey J."/>
            <person name="Wilson R.M."/>
            <person name="Miner T."/>
            <person name="Farmer C."/>
            <person name="Delehaunty K."/>
            <person name="Cordes M."/>
            <person name="Minx P."/>
            <person name="Tomlinson C."/>
            <person name="Chen J."/>
            <person name="Wollam A."/>
            <person name="Pepin K.H."/>
            <person name="Bhonagiri V."/>
            <person name="Zhang X."/>
            <person name="Suruliraj S."/>
            <person name="Warren W."/>
            <person name="Mitreva M."/>
            <person name="Mardis E.R."/>
            <person name="Wilson R.K."/>
        </authorList>
    </citation>
    <scope>NUCLEOTIDE SEQUENCE [LARGE SCALE GENOMIC DNA]</scope>
    <source>
        <strain evidence="5 6">F0037</strain>
    </source>
</reference>
<evidence type="ECO:0000313" key="5">
    <source>
        <dbReference type="EMBL" id="EKY01788.1"/>
    </source>
</evidence>
<evidence type="ECO:0000256" key="3">
    <source>
        <dbReference type="ARBA" id="ARBA00022917"/>
    </source>
</evidence>
<dbReference type="GO" id="GO:0001731">
    <property type="term" value="P:formation of translation preinitiation complex"/>
    <property type="evidence" value="ECO:0007669"/>
    <property type="project" value="TreeGrafter"/>
</dbReference>
<dbReference type="PIRSF" id="PIRSF037511">
    <property type="entry name" value="Transl_init_SUI1_pro"/>
    <property type="match status" value="1"/>
</dbReference>
<dbReference type="PANTHER" id="PTHR12789">
    <property type="entry name" value="DENSITY-REGULATED PROTEIN HOMOLOG"/>
    <property type="match status" value="1"/>
</dbReference>
<keyword evidence="3" id="KW-0648">Protein biosynthesis</keyword>
<accession>L1NEK4</accession>
<dbReference type="InterPro" id="IPR005872">
    <property type="entry name" value="SUI1_arc_bac"/>
</dbReference>
<dbReference type="AlphaFoldDB" id="L1NEK4"/>
<evidence type="ECO:0000256" key="2">
    <source>
        <dbReference type="ARBA" id="ARBA00022845"/>
    </source>
</evidence>
<dbReference type="PANTHER" id="PTHR12789:SF0">
    <property type="entry name" value="DENSITY-REGULATED PROTEIN"/>
    <property type="match status" value="1"/>
</dbReference>
<dbReference type="GO" id="GO:0002188">
    <property type="term" value="P:translation reinitiation"/>
    <property type="evidence" value="ECO:0007669"/>
    <property type="project" value="TreeGrafter"/>
</dbReference>
<comment type="caution">
    <text evidence="5">The sequence shown here is derived from an EMBL/GenBank/DDBJ whole genome shotgun (WGS) entry which is preliminary data.</text>
</comment>
<dbReference type="STRING" id="1127696.HMPREF9134_00848"/>
<protein>
    <submittedName>
        <fullName evidence="5">Putative translation initiation factor SUI1</fullName>
    </submittedName>
</protein>
<evidence type="ECO:0000313" key="6">
    <source>
        <dbReference type="Proteomes" id="UP000010408"/>
    </source>
</evidence>
<organism evidence="5 6">
    <name type="scientific">Porphyromonas catoniae F0037</name>
    <dbReference type="NCBI Taxonomy" id="1127696"/>
    <lineage>
        <taxon>Bacteria</taxon>
        <taxon>Pseudomonadati</taxon>
        <taxon>Bacteroidota</taxon>
        <taxon>Bacteroidia</taxon>
        <taxon>Bacteroidales</taxon>
        <taxon>Porphyromonadaceae</taxon>
        <taxon>Porphyromonas</taxon>
    </lineage>
</organism>
<dbReference type="eggNOG" id="COG0023">
    <property type="taxonomic scope" value="Bacteria"/>
</dbReference>
<proteinExistence type="inferred from homology"/>
<dbReference type="EMBL" id="AMEQ01000024">
    <property type="protein sequence ID" value="EKY01788.1"/>
    <property type="molecule type" value="Genomic_DNA"/>
</dbReference>
<dbReference type="GO" id="GO:0003729">
    <property type="term" value="F:mRNA binding"/>
    <property type="evidence" value="ECO:0007669"/>
    <property type="project" value="TreeGrafter"/>
</dbReference>
<dbReference type="Proteomes" id="UP000010408">
    <property type="component" value="Unassembled WGS sequence"/>
</dbReference>
<dbReference type="InterPro" id="IPR001950">
    <property type="entry name" value="SUI1"/>
</dbReference>
<dbReference type="HOGENOM" id="CLU_082805_4_1_10"/>
<comment type="similarity">
    <text evidence="1">Belongs to the SUI1 family.</text>
</comment>
<sequence length="112" mass="12368">MSDWKKRLGVLYSTDPNYSYTTEENAPEEATLPPAEQRLRLSLSRKQRGGKEVTLVSGFVGSSEDLEVLGRTLRQRCGVGGSVKDGEILIQGDQRTKLIPILQALGYTKTRG</sequence>
<dbReference type="Gene3D" id="3.30.780.10">
    <property type="entry name" value="SUI1-like domain"/>
    <property type="match status" value="1"/>
</dbReference>
<dbReference type="InterPro" id="IPR050318">
    <property type="entry name" value="DENR/SUI1_TIF"/>
</dbReference>
<dbReference type="Pfam" id="PF01253">
    <property type="entry name" value="SUI1"/>
    <property type="match status" value="1"/>
</dbReference>
<evidence type="ECO:0000256" key="1">
    <source>
        <dbReference type="ARBA" id="ARBA00005422"/>
    </source>
</evidence>
<dbReference type="CDD" id="cd11567">
    <property type="entry name" value="YciH_like"/>
    <property type="match status" value="1"/>
</dbReference>
<evidence type="ECO:0000259" key="4">
    <source>
        <dbReference type="PROSITE" id="PS50296"/>
    </source>
</evidence>
<dbReference type="GO" id="GO:0006417">
    <property type="term" value="P:regulation of translation"/>
    <property type="evidence" value="ECO:0007669"/>
    <property type="project" value="UniProtKB-KW"/>
</dbReference>